<evidence type="ECO:0000313" key="8">
    <source>
        <dbReference type="EMBL" id="KZD09656.1"/>
    </source>
</evidence>
<dbReference type="GO" id="GO:0016020">
    <property type="term" value="C:membrane"/>
    <property type="evidence" value="ECO:0007669"/>
    <property type="project" value="UniProtKB-SubCell"/>
</dbReference>
<comment type="subcellular location">
    <subcellularLocation>
        <location evidence="1">Membrane</location>
        <topology evidence="1">Multi-pass membrane protein</topology>
    </subcellularLocation>
</comment>
<feature type="region of interest" description="Disordered" evidence="6">
    <location>
        <begin position="1"/>
        <end position="38"/>
    </location>
</feature>
<evidence type="ECO:0000256" key="3">
    <source>
        <dbReference type="ARBA" id="ARBA00022692"/>
    </source>
</evidence>
<dbReference type="PANTHER" id="PTHR21716">
    <property type="entry name" value="TRANSMEMBRANE PROTEIN"/>
    <property type="match status" value="1"/>
</dbReference>
<dbReference type="STRING" id="580166.AUP43_06815"/>
<feature type="transmembrane region" description="Helical" evidence="7">
    <location>
        <begin position="195"/>
        <end position="214"/>
    </location>
</feature>
<feature type="transmembrane region" description="Helical" evidence="7">
    <location>
        <begin position="104"/>
        <end position="125"/>
    </location>
</feature>
<proteinExistence type="inferred from homology"/>
<protein>
    <recommendedName>
        <fullName evidence="10">Permease</fullName>
    </recommendedName>
</protein>
<feature type="transmembrane region" description="Helical" evidence="7">
    <location>
        <begin position="74"/>
        <end position="92"/>
    </location>
</feature>
<feature type="transmembrane region" description="Helical" evidence="7">
    <location>
        <begin position="359"/>
        <end position="380"/>
    </location>
</feature>
<evidence type="ECO:0000256" key="7">
    <source>
        <dbReference type="SAM" id="Phobius"/>
    </source>
</evidence>
<dbReference type="EMBL" id="LPXN01000096">
    <property type="protein sequence ID" value="KZD09656.1"/>
    <property type="molecule type" value="Genomic_DNA"/>
</dbReference>
<evidence type="ECO:0000256" key="6">
    <source>
        <dbReference type="SAM" id="MobiDB-lite"/>
    </source>
</evidence>
<dbReference type="Pfam" id="PF01594">
    <property type="entry name" value="AI-2E_transport"/>
    <property type="match status" value="1"/>
</dbReference>
<dbReference type="PANTHER" id="PTHR21716:SF16">
    <property type="entry name" value="BLL1467 PROTEIN"/>
    <property type="match status" value="1"/>
</dbReference>
<keyword evidence="5 7" id="KW-0472">Membrane</keyword>
<dbReference type="Proteomes" id="UP000076400">
    <property type="component" value="Unassembled WGS sequence"/>
</dbReference>
<evidence type="ECO:0000256" key="5">
    <source>
        <dbReference type="ARBA" id="ARBA00023136"/>
    </source>
</evidence>
<comment type="similarity">
    <text evidence="2">Belongs to the autoinducer-2 exporter (AI-2E) (TC 2.A.86) family.</text>
</comment>
<feature type="transmembrane region" description="Helical" evidence="7">
    <location>
        <begin position="249"/>
        <end position="272"/>
    </location>
</feature>
<dbReference type="InterPro" id="IPR002549">
    <property type="entry name" value="AI-2E-like"/>
</dbReference>
<feature type="compositionally biased region" description="Polar residues" evidence="6">
    <location>
        <begin position="1"/>
        <end position="15"/>
    </location>
</feature>
<evidence type="ECO:0000256" key="2">
    <source>
        <dbReference type="ARBA" id="ARBA00009773"/>
    </source>
</evidence>
<name>A0A154W838_9PROT</name>
<evidence type="ECO:0000313" key="9">
    <source>
        <dbReference type="Proteomes" id="UP000076400"/>
    </source>
</evidence>
<keyword evidence="4 7" id="KW-1133">Transmembrane helix</keyword>
<organism evidence="8 9">
    <name type="scientific">Oceanibaculum pacificum</name>
    <dbReference type="NCBI Taxonomy" id="580166"/>
    <lineage>
        <taxon>Bacteria</taxon>
        <taxon>Pseudomonadati</taxon>
        <taxon>Pseudomonadota</taxon>
        <taxon>Alphaproteobacteria</taxon>
        <taxon>Rhodospirillales</taxon>
        <taxon>Oceanibaculaceae</taxon>
        <taxon>Oceanibaculum</taxon>
    </lineage>
</organism>
<accession>A0A154W838</accession>
<dbReference type="GO" id="GO:0055085">
    <property type="term" value="P:transmembrane transport"/>
    <property type="evidence" value="ECO:0007669"/>
    <property type="project" value="TreeGrafter"/>
</dbReference>
<feature type="transmembrane region" description="Helical" evidence="7">
    <location>
        <begin position="317"/>
        <end position="339"/>
    </location>
</feature>
<gene>
    <name evidence="8" type="ORF">AUP43_06815</name>
</gene>
<evidence type="ECO:0008006" key="10">
    <source>
        <dbReference type="Google" id="ProtNLM"/>
    </source>
</evidence>
<reference evidence="8 9" key="1">
    <citation type="submission" date="2015-12" db="EMBL/GenBank/DDBJ databases">
        <title>Genome sequence of Oceanibaculum pacificum MCCC 1A02656.</title>
        <authorList>
            <person name="Lu L."/>
            <person name="Lai Q."/>
            <person name="Shao Z."/>
            <person name="Qian P."/>
        </authorList>
    </citation>
    <scope>NUCLEOTIDE SEQUENCE [LARGE SCALE GENOMIC DNA]</scope>
    <source>
        <strain evidence="8 9">MCCC 1A02656</strain>
    </source>
</reference>
<evidence type="ECO:0000256" key="1">
    <source>
        <dbReference type="ARBA" id="ARBA00004141"/>
    </source>
</evidence>
<dbReference type="RefSeq" id="WP_067554591.1">
    <property type="nucleotide sequence ID" value="NZ_LPXN01000096.1"/>
</dbReference>
<keyword evidence="3 7" id="KW-0812">Transmembrane</keyword>
<feature type="transmembrane region" description="Helical" evidence="7">
    <location>
        <begin position="51"/>
        <end position="68"/>
    </location>
</feature>
<sequence>MADTSASPENANPAGSESPDAAPDEAVQPKPAVPNPPRPATFKDLFEAQDVTKMVGLIMLGLALMYTVYFAKPILLPVFLALLLAILLLPLVKLICQIGIPQTLGSFLVVALLTGATGVGGYQLAGPALEYLDFGPNLVLNVERKLADLKLPLQKAREASEKIAEMTNIEEKDGSQPARVVVMDKSLAETMAEHVQSVIFTGVITVVLLFFLLAEGPRTIGRIVESMQVNERRRRTRRVFLEIQWKISVYLRTVTLINTALGILTAGLMWALGMPSPLLWGAMAGFLNFLPYVGPAITAGIIALVALLTFDSWTQILLPPLGFYVLTSIEGQVITPMILGRQLTLNPILVFGTVLLWGWLWGVPGALLAVPILAIGKIIVNNLEESPPALRAAME</sequence>
<evidence type="ECO:0000256" key="4">
    <source>
        <dbReference type="ARBA" id="ARBA00022989"/>
    </source>
</evidence>
<keyword evidence="9" id="KW-1185">Reference proteome</keyword>
<dbReference type="AlphaFoldDB" id="A0A154W838"/>
<feature type="transmembrane region" description="Helical" evidence="7">
    <location>
        <begin position="292"/>
        <end position="310"/>
    </location>
</feature>
<comment type="caution">
    <text evidence="8">The sequence shown here is derived from an EMBL/GenBank/DDBJ whole genome shotgun (WGS) entry which is preliminary data.</text>
</comment>